<reference evidence="3" key="1">
    <citation type="submission" date="2016-10" db="EMBL/GenBank/DDBJ databases">
        <authorList>
            <person name="Varghese N."/>
            <person name="Submissions S."/>
        </authorList>
    </citation>
    <scope>NUCLEOTIDE SEQUENCE [LARGE SCALE GENOMIC DNA]</scope>
    <source>
        <strain evidence="3">CGMCC 4.6858</strain>
    </source>
</reference>
<dbReference type="Proteomes" id="UP000199034">
    <property type="component" value="Unassembled WGS sequence"/>
</dbReference>
<sequence length="204" mass="22382">MRPHRLVLSLSTLLASLALVSTTTPAAQAEVWSHRDASGDVVRVVQGAGNSSEPAAPEDRNADVRRVDIAHTSRTVRVAVRVRDMTRDGQFGRLHLRMPGGVEVMAEVAREGRDTTFLLIPLGEDEWAGCADASGRFRPKRNLMVVRIARSCLGDPRWVRASVAYGTFEGSWARSRVFHVDDGLRDRGYSVARLPGWSPRVAVG</sequence>
<evidence type="ECO:0000313" key="2">
    <source>
        <dbReference type="EMBL" id="SDC13329.1"/>
    </source>
</evidence>
<dbReference type="AlphaFoldDB" id="A0A1G6J3Z5"/>
<accession>A0A1G6J3Z5</accession>
<proteinExistence type="predicted"/>
<name>A0A1G6J3Z5_9ACTN</name>
<evidence type="ECO:0000256" key="1">
    <source>
        <dbReference type="SAM" id="SignalP"/>
    </source>
</evidence>
<organism evidence="2 3">
    <name type="scientific">Nocardioides lianchengensis</name>
    <dbReference type="NCBI Taxonomy" id="1045774"/>
    <lineage>
        <taxon>Bacteria</taxon>
        <taxon>Bacillati</taxon>
        <taxon>Actinomycetota</taxon>
        <taxon>Actinomycetes</taxon>
        <taxon>Propionibacteriales</taxon>
        <taxon>Nocardioidaceae</taxon>
        <taxon>Nocardioides</taxon>
    </lineage>
</organism>
<keyword evidence="1" id="KW-0732">Signal</keyword>
<gene>
    <name evidence="2" type="ORF">SAMN05421872_101362</name>
</gene>
<protein>
    <submittedName>
        <fullName evidence="2">Uncharacterized protein</fullName>
    </submittedName>
</protein>
<feature type="chain" id="PRO_5011597027" evidence="1">
    <location>
        <begin position="30"/>
        <end position="204"/>
    </location>
</feature>
<evidence type="ECO:0000313" key="3">
    <source>
        <dbReference type="Proteomes" id="UP000199034"/>
    </source>
</evidence>
<dbReference type="EMBL" id="FMZM01000001">
    <property type="protein sequence ID" value="SDC13329.1"/>
    <property type="molecule type" value="Genomic_DNA"/>
</dbReference>
<keyword evidence="3" id="KW-1185">Reference proteome</keyword>
<feature type="signal peptide" evidence="1">
    <location>
        <begin position="1"/>
        <end position="29"/>
    </location>
</feature>